<name>A0A8T0SHI7_PANVG</name>
<protein>
    <submittedName>
        <fullName evidence="2">Uncharacterized protein</fullName>
    </submittedName>
</protein>
<gene>
    <name evidence="2" type="ORF">PVAP13_5KG128587</name>
</gene>
<evidence type="ECO:0000256" key="1">
    <source>
        <dbReference type="SAM" id="MobiDB-lite"/>
    </source>
</evidence>
<dbReference type="EMBL" id="CM029045">
    <property type="protein sequence ID" value="KAG2596056.1"/>
    <property type="molecule type" value="Genomic_DNA"/>
</dbReference>
<feature type="region of interest" description="Disordered" evidence="1">
    <location>
        <begin position="181"/>
        <end position="232"/>
    </location>
</feature>
<feature type="compositionally biased region" description="Low complexity" evidence="1">
    <location>
        <begin position="301"/>
        <end position="338"/>
    </location>
</feature>
<sequence>MASLPRPPPPVHATRLRHGRRHLLADILPRHAAGLLKEPHHLGLAHGGRCLGSGSSLHRRGLGVRAVLQEEVHHLGTARLGGAVQRRVAVGVSGVDVGAAVDEVAHRVDAPLEGGAHDRRPPVRVPALDGRAAVGRAPDGPRLALPRGGEDRLAEAQEVHDPPSVALLGGDLEGRLPRRVAHRGRAGHAVRQEAACSAVAPSVPHRTSRRPSRPPRGGPSPRPAASRRGVLPSLPAALMDVKENEKDADEDEAGEAVEGFPRSSFRTSLWPAAASTWIASDPAGVAPLARRSSALRHSPDAAGVSSGLSASAPYSSSTWTMSARPRPTARSSSVRSSTSLSASTAPASIMFIRWILSHSKYSDLQSVQNALPSLQWHAHESSVFSSRPPKNNGSFSVRVTGDRIELKTT</sequence>
<dbReference type="AlphaFoldDB" id="A0A8T0SHI7"/>
<dbReference type="Proteomes" id="UP000823388">
    <property type="component" value="Chromosome 5K"/>
</dbReference>
<feature type="region of interest" description="Disordered" evidence="1">
    <location>
        <begin position="298"/>
        <end position="338"/>
    </location>
</feature>
<comment type="caution">
    <text evidence="2">The sequence shown here is derived from an EMBL/GenBank/DDBJ whole genome shotgun (WGS) entry which is preliminary data.</text>
</comment>
<organism evidence="2 3">
    <name type="scientific">Panicum virgatum</name>
    <name type="common">Blackwell switchgrass</name>
    <dbReference type="NCBI Taxonomy" id="38727"/>
    <lineage>
        <taxon>Eukaryota</taxon>
        <taxon>Viridiplantae</taxon>
        <taxon>Streptophyta</taxon>
        <taxon>Embryophyta</taxon>
        <taxon>Tracheophyta</taxon>
        <taxon>Spermatophyta</taxon>
        <taxon>Magnoliopsida</taxon>
        <taxon>Liliopsida</taxon>
        <taxon>Poales</taxon>
        <taxon>Poaceae</taxon>
        <taxon>PACMAD clade</taxon>
        <taxon>Panicoideae</taxon>
        <taxon>Panicodae</taxon>
        <taxon>Paniceae</taxon>
        <taxon>Panicinae</taxon>
        <taxon>Panicum</taxon>
        <taxon>Panicum sect. Hiantes</taxon>
    </lineage>
</organism>
<evidence type="ECO:0000313" key="3">
    <source>
        <dbReference type="Proteomes" id="UP000823388"/>
    </source>
</evidence>
<evidence type="ECO:0000313" key="2">
    <source>
        <dbReference type="EMBL" id="KAG2596056.1"/>
    </source>
</evidence>
<keyword evidence="3" id="KW-1185">Reference proteome</keyword>
<accession>A0A8T0SHI7</accession>
<reference evidence="2" key="1">
    <citation type="submission" date="2020-05" db="EMBL/GenBank/DDBJ databases">
        <title>WGS assembly of Panicum virgatum.</title>
        <authorList>
            <person name="Lovell J.T."/>
            <person name="Jenkins J."/>
            <person name="Shu S."/>
            <person name="Juenger T.E."/>
            <person name="Schmutz J."/>
        </authorList>
    </citation>
    <scope>NUCLEOTIDE SEQUENCE</scope>
    <source>
        <strain evidence="2">AP13</strain>
    </source>
</reference>
<proteinExistence type="predicted"/>